<keyword evidence="2" id="KW-0946">Virion</keyword>
<protein>
    <submittedName>
        <fullName evidence="2">Nucleocapsid protein</fullName>
    </submittedName>
</protein>
<name>Q102Z5_NCDV</name>
<dbReference type="EMBL" id="DQ096621">
    <property type="protein sequence ID" value="AAZ76009.1"/>
    <property type="molecule type" value="Genomic_RNA"/>
</dbReference>
<feature type="non-terminal residue" evidence="2">
    <location>
        <position position="1"/>
    </location>
</feature>
<feature type="compositionally biased region" description="Basic residues" evidence="1">
    <location>
        <begin position="1"/>
        <end position="10"/>
    </location>
</feature>
<gene>
    <name evidence="2" type="primary">NP</name>
</gene>
<reference evidence="2" key="1">
    <citation type="journal article" date="2006" name="Virus Res.">
        <title>Third genome size category of avian paramyxovirus serotype 1 (Newcastle disease virus) and evolutionary implications.</title>
        <authorList>
            <person name="Czegledi A."/>
            <person name="Ujvari D."/>
            <person name="Somogyi E."/>
            <person name="Wehmann E."/>
            <person name="Werner O."/>
            <person name="Lomniczi B."/>
        </authorList>
    </citation>
    <scope>NUCLEOTIDE SEQUENCE</scope>
    <source>
        <strain evidence="2">EG-14/90</strain>
    </source>
</reference>
<dbReference type="GO" id="GO:0019013">
    <property type="term" value="C:viral nucleocapsid"/>
    <property type="evidence" value="ECO:0007669"/>
    <property type="project" value="UniProtKB-KW"/>
</dbReference>
<organism evidence="2">
    <name type="scientific">Avian paramyxovirus 1</name>
    <name type="common">NDV</name>
    <name type="synonym">Avian orthoavulavirus 1</name>
    <dbReference type="NCBI Taxonomy" id="2560319"/>
    <lineage>
        <taxon>Viruses</taxon>
        <taxon>Riboviria</taxon>
        <taxon>Orthornavirae</taxon>
        <taxon>Negarnaviricota</taxon>
        <taxon>Haploviricotina</taxon>
        <taxon>Monjiviricetes</taxon>
        <taxon>Mononegavirales</taxon>
        <taxon>Paramyxoviridae</taxon>
        <taxon>Avulavirinae</taxon>
        <taxon>Orthoavulavirus</taxon>
        <taxon>Orthoavulavirus javaense</taxon>
    </lineage>
</organism>
<evidence type="ECO:0000256" key="1">
    <source>
        <dbReference type="SAM" id="MobiDB-lite"/>
    </source>
</evidence>
<proteinExistence type="predicted"/>
<feature type="non-terminal residue" evidence="2">
    <location>
        <position position="33"/>
    </location>
</feature>
<feature type="region of interest" description="Disordered" evidence="1">
    <location>
        <begin position="1"/>
        <end position="33"/>
    </location>
</feature>
<evidence type="ECO:0000313" key="2">
    <source>
        <dbReference type="EMBL" id="AAZ76009.1"/>
    </source>
</evidence>
<sequence length="33" mass="3898">QHPARPHRAAPNHPPRPLPNHPTHRPTWPNRKE</sequence>
<accession>Q102Z5</accession>
<keyword evidence="2" id="KW-0543">Viral nucleoprotein</keyword>